<reference evidence="1" key="1">
    <citation type="journal article" date="2014" name="BMC Genomics">
        <title>Characterizing the developmental transcriptome of the oriental fruit fly, Bactrocera dorsalis (Diptera: Tephritidae) through comparative genomic analysis with Drosophila melanogaster utilizing modENCODE datasets.</title>
        <authorList>
            <person name="Geib S.M."/>
            <person name="Calla B."/>
            <person name="Hall B."/>
            <person name="Hou S."/>
            <person name="Manoukis N.C."/>
        </authorList>
    </citation>
    <scope>NUCLEOTIDE SEQUENCE</scope>
    <source>
        <strain evidence="1">Punador</strain>
    </source>
</reference>
<proteinExistence type="predicted"/>
<organism evidence="1">
    <name type="scientific">Bactrocera dorsalis</name>
    <name type="common">Oriental fruit fly</name>
    <name type="synonym">Dacus dorsalis</name>
    <dbReference type="NCBI Taxonomy" id="27457"/>
    <lineage>
        <taxon>Eukaryota</taxon>
        <taxon>Metazoa</taxon>
        <taxon>Ecdysozoa</taxon>
        <taxon>Arthropoda</taxon>
        <taxon>Hexapoda</taxon>
        <taxon>Insecta</taxon>
        <taxon>Pterygota</taxon>
        <taxon>Neoptera</taxon>
        <taxon>Endopterygota</taxon>
        <taxon>Diptera</taxon>
        <taxon>Brachycera</taxon>
        <taxon>Muscomorpha</taxon>
        <taxon>Tephritoidea</taxon>
        <taxon>Tephritidae</taxon>
        <taxon>Bactrocera</taxon>
        <taxon>Bactrocera</taxon>
    </lineage>
</organism>
<dbReference type="EMBL" id="GAKP01010570">
    <property type="protein sequence ID" value="JAC48382.1"/>
    <property type="molecule type" value="Transcribed_RNA"/>
</dbReference>
<sequence>MSADFTSIPQHMSTCPLSELELFLSYLQHGSVFPSTFKEPCWWRHNFTNNTTKAQTITTTPTTTKNVAVQPPSAPRAFVSPSCSVAAIQMGPTSTPFTGAGWWRMKPSAHAQLPTNLHAVSPMQG</sequence>
<protein>
    <submittedName>
        <fullName evidence="1">Uncharacterized protein</fullName>
    </submittedName>
</protein>
<dbReference type="AlphaFoldDB" id="A0A034W216"/>
<accession>A0A034W216</accession>
<evidence type="ECO:0000313" key="1">
    <source>
        <dbReference type="EMBL" id="JAC48382.1"/>
    </source>
</evidence>
<name>A0A034W216_BACDO</name>